<dbReference type="STRING" id="35743.SAMN04487937_1009"/>
<dbReference type="RefSeq" id="WP_241988391.1">
    <property type="nucleotide sequence ID" value="NZ_FOYN01000001.1"/>
</dbReference>
<keyword evidence="1" id="KW-1133">Transmembrane helix</keyword>
<evidence type="ECO:0000313" key="2">
    <source>
        <dbReference type="EMBL" id="SFR31168.1"/>
    </source>
</evidence>
<proteinExistence type="predicted"/>
<dbReference type="Proteomes" id="UP000198932">
    <property type="component" value="Unassembled WGS sequence"/>
</dbReference>
<evidence type="ECO:0000313" key="3">
    <source>
        <dbReference type="Proteomes" id="UP000198932"/>
    </source>
</evidence>
<feature type="transmembrane region" description="Helical" evidence="1">
    <location>
        <begin position="52"/>
        <end position="69"/>
    </location>
</feature>
<sequence>MPAMSIEAILGWIVIAGFAYVLGEYTDLFAYVFMYPKKAGRKLRGAATTDRVLGAGGLVGGLWFGPAVWEIGATALSGFIGGATGVVALDALGFQLTGGELAAIGVVAVLAWAGASTLATEEDDD</sequence>
<evidence type="ECO:0000256" key="1">
    <source>
        <dbReference type="SAM" id="Phobius"/>
    </source>
</evidence>
<organism evidence="2 3">
    <name type="scientific">Halorubrum sodomense</name>
    <dbReference type="NCBI Taxonomy" id="35743"/>
    <lineage>
        <taxon>Archaea</taxon>
        <taxon>Methanobacteriati</taxon>
        <taxon>Methanobacteriota</taxon>
        <taxon>Stenosarchaea group</taxon>
        <taxon>Halobacteria</taxon>
        <taxon>Halobacteriales</taxon>
        <taxon>Haloferacaceae</taxon>
        <taxon>Halorubrum</taxon>
    </lineage>
</organism>
<accession>A0A1I6FMR8</accession>
<reference evidence="3" key="1">
    <citation type="submission" date="2016-10" db="EMBL/GenBank/DDBJ databases">
        <authorList>
            <person name="Varghese N."/>
            <person name="Submissions S."/>
        </authorList>
    </citation>
    <scope>NUCLEOTIDE SEQUENCE [LARGE SCALE GENOMIC DNA]</scope>
    <source>
        <strain evidence="3">RD 26</strain>
    </source>
</reference>
<gene>
    <name evidence="2" type="ORF">SAMN04487937_1009</name>
</gene>
<dbReference type="EMBL" id="FOYN01000001">
    <property type="protein sequence ID" value="SFR31168.1"/>
    <property type="molecule type" value="Genomic_DNA"/>
</dbReference>
<keyword evidence="1" id="KW-0472">Membrane</keyword>
<feature type="transmembrane region" description="Helical" evidence="1">
    <location>
        <begin position="12"/>
        <end position="32"/>
    </location>
</feature>
<keyword evidence="3" id="KW-1185">Reference proteome</keyword>
<keyword evidence="1" id="KW-0812">Transmembrane</keyword>
<protein>
    <submittedName>
        <fullName evidence="2">Uncharacterized protein</fullName>
    </submittedName>
</protein>
<name>A0A1I6FMR8_HALSD</name>
<dbReference type="AlphaFoldDB" id="A0A1I6FMR8"/>
<feature type="transmembrane region" description="Helical" evidence="1">
    <location>
        <begin position="101"/>
        <end position="119"/>
    </location>
</feature>